<proteinExistence type="predicted"/>
<evidence type="ECO:0000313" key="1">
    <source>
        <dbReference type="EMBL" id="KXT07262.1"/>
    </source>
</evidence>
<keyword evidence="2" id="KW-1185">Reference proteome</keyword>
<protein>
    <submittedName>
        <fullName evidence="1">Uncharacterized protein</fullName>
    </submittedName>
</protein>
<name>A0A139HY41_9PEZI</name>
<gene>
    <name evidence="1" type="ORF">AC578_2506</name>
</gene>
<accession>A0A139HY41</accession>
<comment type="caution">
    <text evidence="1">The sequence shown here is derived from an EMBL/GenBank/DDBJ whole genome shotgun (WGS) entry which is preliminary data.</text>
</comment>
<reference evidence="1 2" key="1">
    <citation type="submission" date="2015-07" db="EMBL/GenBank/DDBJ databases">
        <title>Comparative genomics of the Sigatoka disease complex on banana suggests a link between parallel evolutionary changes in Pseudocercospora fijiensis and Pseudocercospora eumusae and increased virulence on the banana host.</title>
        <authorList>
            <person name="Chang T.-C."/>
            <person name="Salvucci A."/>
            <person name="Crous P.W."/>
            <person name="Stergiopoulos I."/>
        </authorList>
    </citation>
    <scope>NUCLEOTIDE SEQUENCE [LARGE SCALE GENOMIC DNA]</scope>
    <source>
        <strain evidence="1 2">CBS 114824</strain>
    </source>
</reference>
<dbReference type="EMBL" id="LFZN01000003">
    <property type="protein sequence ID" value="KXT07262.1"/>
    <property type="molecule type" value="Genomic_DNA"/>
</dbReference>
<organism evidence="1 2">
    <name type="scientific">Pseudocercospora eumusae</name>
    <dbReference type="NCBI Taxonomy" id="321146"/>
    <lineage>
        <taxon>Eukaryota</taxon>
        <taxon>Fungi</taxon>
        <taxon>Dikarya</taxon>
        <taxon>Ascomycota</taxon>
        <taxon>Pezizomycotina</taxon>
        <taxon>Dothideomycetes</taxon>
        <taxon>Dothideomycetidae</taxon>
        <taxon>Mycosphaerellales</taxon>
        <taxon>Mycosphaerellaceae</taxon>
        <taxon>Pseudocercospora</taxon>
    </lineage>
</organism>
<dbReference type="Proteomes" id="UP000070133">
    <property type="component" value="Unassembled WGS sequence"/>
</dbReference>
<sequence>MRRQASALFSADDDSLIIHRKAEGATSVQIARELRIERPNAQMAVNNRWRSLRIRGQSPLPVGKRVLLTAELARRIFELRMGGKSFREIAVLEGSSISRVKGIFNLYGKKWDPDGKRIALDDVLPNANSEQTHTPLEIKSKIVSR</sequence>
<dbReference type="AlphaFoldDB" id="A0A139HY41"/>
<evidence type="ECO:0000313" key="2">
    <source>
        <dbReference type="Proteomes" id="UP000070133"/>
    </source>
</evidence>